<feature type="transmembrane region" description="Helical" evidence="1">
    <location>
        <begin position="43"/>
        <end position="63"/>
    </location>
</feature>
<dbReference type="AlphaFoldDB" id="A0A0U1P4G6"/>
<keyword evidence="3" id="KW-1185">Reference proteome</keyword>
<keyword evidence="1" id="KW-1133">Transmembrane helix</keyword>
<gene>
    <name evidence="2" type="ORF">BN000_05239</name>
</gene>
<protein>
    <submittedName>
        <fullName evidence="2">YxaJ protein</fullName>
    </submittedName>
</protein>
<evidence type="ECO:0000313" key="2">
    <source>
        <dbReference type="EMBL" id="CRK85167.1"/>
    </source>
</evidence>
<organism evidence="2 3">
    <name type="scientific">Neobacillus massiliamazoniensis</name>
    <dbReference type="NCBI Taxonomy" id="1499688"/>
    <lineage>
        <taxon>Bacteria</taxon>
        <taxon>Bacillati</taxon>
        <taxon>Bacillota</taxon>
        <taxon>Bacilli</taxon>
        <taxon>Bacillales</taxon>
        <taxon>Bacillaceae</taxon>
        <taxon>Neobacillus</taxon>
    </lineage>
</organism>
<dbReference type="InterPro" id="IPR020204">
    <property type="entry name" value="Uncharacterised_YxaJ"/>
</dbReference>
<name>A0A0U1P4G6_9BACI</name>
<proteinExistence type="predicted"/>
<sequence length="140" mass="15566" precursor="true">MDNKKKVTIITLISAILFCSMTIVASLSPLSEVGKNANQFNSLGMWLSIAMILFFYIVPLLMYRNGLEWVKYIMEVFDVLGLLTLISIMFSIAIFGVAKNMLPSLFSLLVICGMASIINIIWFFVALPTKKTNSSVGINN</sequence>
<feature type="transmembrane region" description="Helical" evidence="1">
    <location>
        <begin position="7"/>
        <end position="31"/>
    </location>
</feature>
<evidence type="ECO:0000313" key="3">
    <source>
        <dbReference type="Proteomes" id="UP000199087"/>
    </source>
</evidence>
<feature type="transmembrane region" description="Helical" evidence="1">
    <location>
        <begin position="75"/>
        <end position="98"/>
    </location>
</feature>
<dbReference type="STRING" id="1499688.BN000_05239"/>
<dbReference type="OrthoDB" id="2939127at2"/>
<keyword evidence="1" id="KW-0812">Transmembrane</keyword>
<dbReference type="EMBL" id="CVRB01000007">
    <property type="protein sequence ID" value="CRK85167.1"/>
    <property type="molecule type" value="Genomic_DNA"/>
</dbReference>
<keyword evidence="1" id="KW-0472">Membrane</keyword>
<accession>A0A0U1P4G6</accession>
<dbReference type="Proteomes" id="UP000199087">
    <property type="component" value="Unassembled WGS sequence"/>
</dbReference>
<dbReference type="Pfam" id="PF17369">
    <property type="entry name" value="DUF5391"/>
    <property type="match status" value="1"/>
</dbReference>
<evidence type="ECO:0000256" key="1">
    <source>
        <dbReference type="SAM" id="Phobius"/>
    </source>
</evidence>
<reference evidence="3" key="1">
    <citation type="submission" date="2015-05" db="EMBL/GenBank/DDBJ databases">
        <authorList>
            <person name="Urmite Genomes"/>
        </authorList>
    </citation>
    <scope>NUCLEOTIDE SEQUENCE [LARGE SCALE GENOMIC DNA]</scope>
    <source>
        <strain evidence="3">LF1</strain>
    </source>
</reference>
<dbReference type="RefSeq" id="WP_090639958.1">
    <property type="nucleotide sequence ID" value="NZ_CVRB01000007.1"/>
</dbReference>
<feature type="transmembrane region" description="Helical" evidence="1">
    <location>
        <begin position="104"/>
        <end position="125"/>
    </location>
</feature>